<dbReference type="PANTHER" id="PTHR42756:SF1">
    <property type="entry name" value="TRANSCRIPTIONAL REPRESSOR OF EMRAB OPERON"/>
    <property type="match status" value="1"/>
</dbReference>
<dbReference type="PRINTS" id="PR00598">
    <property type="entry name" value="HTHMARR"/>
</dbReference>
<dbReference type="RefSeq" id="WP_209551806.1">
    <property type="nucleotide sequence ID" value="NZ_QFAY01000023.1"/>
</dbReference>
<evidence type="ECO:0000256" key="2">
    <source>
        <dbReference type="ARBA" id="ARBA00023125"/>
    </source>
</evidence>
<evidence type="ECO:0000313" key="6">
    <source>
        <dbReference type="Proteomes" id="UP001519349"/>
    </source>
</evidence>
<dbReference type="EMBL" id="QFAY01000023">
    <property type="protein sequence ID" value="MBP2621752.1"/>
    <property type="molecule type" value="Genomic_DNA"/>
</dbReference>
<sequence length="150" mass="17519">MDRKIDNAGFYIGKIHRLSNRLMNHILSKRQMLDFNSEQGRILHALWQQDRQNQTELADMTGLTLNTLTKMLERMMAMKLVERCPHESDRRKKVICLTDHAKGLREEYQQISQEMTAIFYQGFSGQEIADFEGYLERILGNIAQAGKDEI</sequence>
<evidence type="ECO:0000256" key="3">
    <source>
        <dbReference type="ARBA" id="ARBA00023163"/>
    </source>
</evidence>
<organism evidence="5 6">
    <name type="scientific">Streptococcus panodentis</name>
    <dbReference type="NCBI Taxonomy" id="1581472"/>
    <lineage>
        <taxon>Bacteria</taxon>
        <taxon>Bacillati</taxon>
        <taxon>Bacillota</taxon>
        <taxon>Bacilli</taxon>
        <taxon>Lactobacillales</taxon>
        <taxon>Streptococcaceae</taxon>
        <taxon>Streptococcus</taxon>
    </lineage>
</organism>
<dbReference type="PROSITE" id="PS50995">
    <property type="entry name" value="HTH_MARR_2"/>
    <property type="match status" value="1"/>
</dbReference>
<dbReference type="InterPro" id="IPR036388">
    <property type="entry name" value="WH-like_DNA-bd_sf"/>
</dbReference>
<proteinExistence type="predicted"/>
<reference evidence="5 6" key="1">
    <citation type="submission" date="2018-05" db="EMBL/GenBank/DDBJ databases">
        <title>Draft genome sequence of Streptococcus panodentis CCUG 70867T.</title>
        <authorList>
            <person name="Salva-Serra F."/>
            <person name="Mendez V."/>
            <person name="Jaen-Luchoro D."/>
            <person name="Gonzales-Siles L."/>
            <person name="Karlsson R."/>
            <person name="Engstrom-Jakobsson H."/>
            <person name="Busquets A."/>
            <person name="Gomila M."/>
            <person name="Pineiro-Iglesias B."/>
            <person name="Bennasar-Figueras A."/>
            <person name="Seeger M."/>
            <person name="Moore E."/>
        </authorList>
    </citation>
    <scope>NUCLEOTIDE SEQUENCE [LARGE SCALE GENOMIC DNA]</scope>
    <source>
        <strain evidence="5 6">CCUG 70867</strain>
    </source>
</reference>
<dbReference type="SMART" id="SM00347">
    <property type="entry name" value="HTH_MARR"/>
    <property type="match status" value="1"/>
</dbReference>
<gene>
    <name evidence="5" type="ORF">DHL47_10585</name>
</gene>
<feature type="domain" description="HTH marR-type" evidence="4">
    <location>
        <begin position="1"/>
        <end position="140"/>
    </location>
</feature>
<accession>A0ABS5AYT5</accession>
<name>A0ABS5AYT5_9STRE</name>
<comment type="caution">
    <text evidence="5">The sequence shown here is derived from an EMBL/GenBank/DDBJ whole genome shotgun (WGS) entry which is preliminary data.</text>
</comment>
<dbReference type="SUPFAM" id="SSF46785">
    <property type="entry name" value="Winged helix' DNA-binding domain"/>
    <property type="match status" value="1"/>
</dbReference>
<evidence type="ECO:0000259" key="4">
    <source>
        <dbReference type="PROSITE" id="PS50995"/>
    </source>
</evidence>
<dbReference type="Gene3D" id="1.10.10.10">
    <property type="entry name" value="Winged helix-like DNA-binding domain superfamily/Winged helix DNA-binding domain"/>
    <property type="match status" value="1"/>
</dbReference>
<keyword evidence="3" id="KW-0804">Transcription</keyword>
<protein>
    <submittedName>
        <fullName evidence="5">MarR family transcriptional regulator</fullName>
    </submittedName>
</protein>
<dbReference type="Pfam" id="PF01047">
    <property type="entry name" value="MarR"/>
    <property type="match status" value="1"/>
</dbReference>
<keyword evidence="6" id="KW-1185">Reference proteome</keyword>
<dbReference type="PANTHER" id="PTHR42756">
    <property type="entry name" value="TRANSCRIPTIONAL REGULATOR, MARR"/>
    <property type="match status" value="1"/>
</dbReference>
<evidence type="ECO:0000256" key="1">
    <source>
        <dbReference type="ARBA" id="ARBA00023015"/>
    </source>
</evidence>
<keyword evidence="2" id="KW-0238">DNA-binding</keyword>
<keyword evidence="1" id="KW-0805">Transcription regulation</keyword>
<dbReference type="Proteomes" id="UP001519349">
    <property type="component" value="Unassembled WGS sequence"/>
</dbReference>
<dbReference type="InterPro" id="IPR036390">
    <property type="entry name" value="WH_DNA-bd_sf"/>
</dbReference>
<evidence type="ECO:0000313" key="5">
    <source>
        <dbReference type="EMBL" id="MBP2621752.1"/>
    </source>
</evidence>
<dbReference type="InterPro" id="IPR000835">
    <property type="entry name" value="HTH_MarR-typ"/>
</dbReference>